<gene>
    <name evidence="3" type="ORF">B0H15DRAFT_609997</name>
</gene>
<dbReference type="NCBIfam" id="TIGR01428">
    <property type="entry name" value="HAD_type_II"/>
    <property type="match status" value="1"/>
</dbReference>
<evidence type="ECO:0000313" key="4">
    <source>
        <dbReference type="Proteomes" id="UP001222325"/>
    </source>
</evidence>
<dbReference type="PANTHER" id="PTHR43316:SF3">
    <property type="entry name" value="HALOACID DEHALOGENASE, TYPE II (AFU_ORTHOLOGUE AFUA_2G07750)-RELATED"/>
    <property type="match status" value="1"/>
</dbReference>
<name>A0AAD6TUB6_9AGAR</name>
<protein>
    <submittedName>
        <fullName evidence="3">Haloacid dehalogenase</fullName>
    </submittedName>
</protein>
<dbReference type="InterPro" id="IPR051540">
    <property type="entry name" value="S-2-haloacid_dehalogenase"/>
</dbReference>
<comment type="similarity">
    <text evidence="1">Belongs to the HAD-like hydrolase superfamily. S-2-haloalkanoic acid dehalogenase family.</text>
</comment>
<dbReference type="GO" id="GO:0016791">
    <property type="term" value="F:phosphatase activity"/>
    <property type="evidence" value="ECO:0007669"/>
    <property type="project" value="UniProtKB-ARBA"/>
</dbReference>
<sequence length="248" mass="27629">MDSGLGNIQALIFDIFGTCVDWYSSVTEALAALGKKYSVDGDWSAFAKTWRRGYMDGIKEVVKSGKGSLNMDVMHREILETMLQSPEWSHFGALLDKDERYKLNTAWHHLHGWADTTPGLYSLKKQTMICALSNGNVRFLVDVAKHADLPWDVVFSSEMFGSFKPDVRVYQGAMKHLVLEPQHCAMIATHAWDLRGAAQAGMKTIYVPRPAEEPMLEEEVKTKAEGGEVDLIVSSFVELAALLASSKK</sequence>
<dbReference type="NCBIfam" id="TIGR01493">
    <property type="entry name" value="HAD-SF-IA-v2"/>
    <property type="match status" value="1"/>
</dbReference>
<keyword evidence="2" id="KW-0378">Hydrolase</keyword>
<accession>A0AAD6TUB6</accession>
<evidence type="ECO:0000256" key="1">
    <source>
        <dbReference type="ARBA" id="ARBA00008106"/>
    </source>
</evidence>
<dbReference type="AlphaFoldDB" id="A0AAD6TUB6"/>
<dbReference type="Gene3D" id="1.10.150.240">
    <property type="entry name" value="Putative phosphatase, domain 2"/>
    <property type="match status" value="1"/>
</dbReference>
<dbReference type="InterPro" id="IPR023198">
    <property type="entry name" value="PGP-like_dom2"/>
</dbReference>
<dbReference type="SUPFAM" id="SSF56784">
    <property type="entry name" value="HAD-like"/>
    <property type="match status" value="1"/>
</dbReference>
<evidence type="ECO:0000313" key="3">
    <source>
        <dbReference type="EMBL" id="KAJ7075934.1"/>
    </source>
</evidence>
<dbReference type="InterPro" id="IPR006439">
    <property type="entry name" value="HAD-SF_hydro_IA"/>
</dbReference>
<organism evidence="3 4">
    <name type="scientific">Mycena belliarum</name>
    <dbReference type="NCBI Taxonomy" id="1033014"/>
    <lineage>
        <taxon>Eukaryota</taxon>
        <taxon>Fungi</taxon>
        <taxon>Dikarya</taxon>
        <taxon>Basidiomycota</taxon>
        <taxon>Agaricomycotina</taxon>
        <taxon>Agaricomycetes</taxon>
        <taxon>Agaricomycetidae</taxon>
        <taxon>Agaricales</taxon>
        <taxon>Marasmiineae</taxon>
        <taxon>Mycenaceae</taxon>
        <taxon>Mycena</taxon>
    </lineage>
</organism>
<dbReference type="InterPro" id="IPR023214">
    <property type="entry name" value="HAD_sf"/>
</dbReference>
<dbReference type="InterPro" id="IPR006328">
    <property type="entry name" value="2-HAD"/>
</dbReference>
<dbReference type="EMBL" id="JARJCN010000087">
    <property type="protein sequence ID" value="KAJ7075934.1"/>
    <property type="molecule type" value="Genomic_DNA"/>
</dbReference>
<comment type="caution">
    <text evidence="3">The sequence shown here is derived from an EMBL/GenBank/DDBJ whole genome shotgun (WGS) entry which is preliminary data.</text>
</comment>
<reference evidence="3" key="1">
    <citation type="submission" date="2023-03" db="EMBL/GenBank/DDBJ databases">
        <title>Massive genome expansion in bonnet fungi (Mycena s.s.) driven by repeated elements and novel gene families across ecological guilds.</title>
        <authorList>
            <consortium name="Lawrence Berkeley National Laboratory"/>
            <person name="Harder C.B."/>
            <person name="Miyauchi S."/>
            <person name="Viragh M."/>
            <person name="Kuo A."/>
            <person name="Thoen E."/>
            <person name="Andreopoulos B."/>
            <person name="Lu D."/>
            <person name="Skrede I."/>
            <person name="Drula E."/>
            <person name="Henrissat B."/>
            <person name="Morin E."/>
            <person name="Kohler A."/>
            <person name="Barry K."/>
            <person name="LaButti K."/>
            <person name="Morin E."/>
            <person name="Salamov A."/>
            <person name="Lipzen A."/>
            <person name="Mereny Z."/>
            <person name="Hegedus B."/>
            <person name="Baldrian P."/>
            <person name="Stursova M."/>
            <person name="Weitz H."/>
            <person name="Taylor A."/>
            <person name="Grigoriev I.V."/>
            <person name="Nagy L.G."/>
            <person name="Martin F."/>
            <person name="Kauserud H."/>
        </authorList>
    </citation>
    <scope>NUCLEOTIDE SEQUENCE</scope>
    <source>
        <strain evidence="3">CBHHK173m</strain>
    </source>
</reference>
<dbReference type="Proteomes" id="UP001222325">
    <property type="component" value="Unassembled WGS sequence"/>
</dbReference>
<dbReference type="Gene3D" id="3.40.50.1000">
    <property type="entry name" value="HAD superfamily/HAD-like"/>
    <property type="match status" value="1"/>
</dbReference>
<dbReference type="GO" id="GO:0019120">
    <property type="term" value="F:hydrolase activity, acting on acid halide bonds, in C-halide compounds"/>
    <property type="evidence" value="ECO:0007669"/>
    <property type="project" value="InterPro"/>
</dbReference>
<keyword evidence="4" id="KW-1185">Reference proteome</keyword>
<dbReference type="Pfam" id="PF00702">
    <property type="entry name" value="Hydrolase"/>
    <property type="match status" value="1"/>
</dbReference>
<dbReference type="InterPro" id="IPR036412">
    <property type="entry name" value="HAD-like_sf"/>
</dbReference>
<proteinExistence type="inferred from homology"/>
<evidence type="ECO:0000256" key="2">
    <source>
        <dbReference type="ARBA" id="ARBA00022801"/>
    </source>
</evidence>
<dbReference type="PRINTS" id="PR00413">
    <property type="entry name" value="HADHALOGNASE"/>
</dbReference>
<dbReference type="PANTHER" id="PTHR43316">
    <property type="entry name" value="HYDROLASE, HALOACID DELAHOGENASE-RELATED"/>
    <property type="match status" value="1"/>
</dbReference>